<protein>
    <recommendedName>
        <fullName evidence="3">DUF4352 domain-containing protein</fullName>
    </recommendedName>
</protein>
<dbReference type="RefSeq" id="WP_259509939.1">
    <property type="nucleotide sequence ID" value="NZ_JANLCM010000002.1"/>
</dbReference>
<keyword evidence="2" id="KW-1185">Reference proteome</keyword>
<sequence>MTRVAGLRRGWWRRNAIGLVAVAVLVPTTIAVTFQAEWGRYYAERPSQPITVATGDSIDFAGAGWRVLDSRRIPATSEEGAASRLPAGTDLVVVTVAVSPRELDADGKSPYCDLQLDEMRGSEVVRSWKDATFADIDYDRDPDVGSGCSSDETGDYTFETLFVVPSGATDELAVQLESVDELPRYLRFAL</sequence>
<proteinExistence type="predicted"/>
<dbReference type="EMBL" id="JANLCM010000002">
    <property type="protein sequence ID" value="MCS5720107.1"/>
    <property type="molecule type" value="Genomic_DNA"/>
</dbReference>
<reference evidence="1" key="1">
    <citation type="submission" date="2022-08" db="EMBL/GenBank/DDBJ databases">
        <authorList>
            <person name="Deng Y."/>
            <person name="Han X.-F."/>
            <person name="Zhang Y.-Q."/>
        </authorList>
    </citation>
    <scope>NUCLEOTIDE SEQUENCE</scope>
    <source>
        <strain evidence="1">CPCC 205763</strain>
    </source>
</reference>
<evidence type="ECO:0008006" key="3">
    <source>
        <dbReference type="Google" id="ProtNLM"/>
    </source>
</evidence>
<dbReference type="Proteomes" id="UP001165584">
    <property type="component" value="Unassembled WGS sequence"/>
</dbReference>
<gene>
    <name evidence="1" type="ORF">N1027_18405</name>
</gene>
<evidence type="ECO:0000313" key="1">
    <source>
        <dbReference type="EMBL" id="MCS5720107.1"/>
    </source>
</evidence>
<name>A0ABT2GX07_9MICO</name>
<organism evidence="1 2">
    <name type="scientific">Herbiconiux aconitum</name>
    <dbReference type="NCBI Taxonomy" id="2970913"/>
    <lineage>
        <taxon>Bacteria</taxon>
        <taxon>Bacillati</taxon>
        <taxon>Actinomycetota</taxon>
        <taxon>Actinomycetes</taxon>
        <taxon>Micrococcales</taxon>
        <taxon>Microbacteriaceae</taxon>
        <taxon>Herbiconiux</taxon>
    </lineage>
</organism>
<comment type="caution">
    <text evidence="1">The sequence shown here is derived from an EMBL/GenBank/DDBJ whole genome shotgun (WGS) entry which is preliminary data.</text>
</comment>
<accession>A0ABT2GX07</accession>
<evidence type="ECO:0000313" key="2">
    <source>
        <dbReference type="Proteomes" id="UP001165584"/>
    </source>
</evidence>